<reference evidence="2 3" key="1">
    <citation type="journal article" date="2013" name="Proc. Natl. Acad. Sci. U.S.A.">
        <title>Fine-scale variation in meiotic recombination in Mimulus inferred from population shotgun sequencing.</title>
        <authorList>
            <person name="Hellsten U."/>
            <person name="Wright K.M."/>
            <person name="Jenkins J."/>
            <person name="Shu S."/>
            <person name="Yuan Y."/>
            <person name="Wessler S.R."/>
            <person name="Schmutz J."/>
            <person name="Willis J.H."/>
            <person name="Rokhsar D.S."/>
        </authorList>
    </citation>
    <scope>NUCLEOTIDE SEQUENCE [LARGE SCALE GENOMIC DNA]</scope>
    <source>
        <strain evidence="3">cv. DUN x IM62</strain>
    </source>
</reference>
<gene>
    <name evidence="2" type="ORF">MIMGU_mgv1a017442mg</name>
</gene>
<name>A0A022PR50_ERYGU</name>
<feature type="transmembrane region" description="Helical" evidence="1">
    <location>
        <begin position="25"/>
        <end position="52"/>
    </location>
</feature>
<evidence type="ECO:0000256" key="1">
    <source>
        <dbReference type="SAM" id="Phobius"/>
    </source>
</evidence>
<evidence type="ECO:0000313" key="2">
    <source>
        <dbReference type="EMBL" id="EYU18236.1"/>
    </source>
</evidence>
<dbReference type="Proteomes" id="UP000030748">
    <property type="component" value="Unassembled WGS sequence"/>
</dbReference>
<keyword evidence="1" id="KW-1133">Transmembrane helix</keyword>
<accession>A0A022PR50</accession>
<dbReference type="EMBL" id="KI632336">
    <property type="protein sequence ID" value="EYU18236.1"/>
    <property type="molecule type" value="Genomic_DNA"/>
</dbReference>
<protein>
    <submittedName>
        <fullName evidence="2">Uncharacterized protein</fullName>
    </submittedName>
</protein>
<sequence>MFINQGFVEQGTELFEYEDCTYSTIFANLCIMIIRMPSLTSNLLITICRLMLMANARKNSCKQYHIHYMTLHEIK</sequence>
<evidence type="ECO:0000313" key="3">
    <source>
        <dbReference type="Proteomes" id="UP000030748"/>
    </source>
</evidence>
<organism evidence="2 3">
    <name type="scientific">Erythranthe guttata</name>
    <name type="common">Yellow monkey flower</name>
    <name type="synonym">Mimulus guttatus</name>
    <dbReference type="NCBI Taxonomy" id="4155"/>
    <lineage>
        <taxon>Eukaryota</taxon>
        <taxon>Viridiplantae</taxon>
        <taxon>Streptophyta</taxon>
        <taxon>Embryophyta</taxon>
        <taxon>Tracheophyta</taxon>
        <taxon>Spermatophyta</taxon>
        <taxon>Magnoliopsida</taxon>
        <taxon>eudicotyledons</taxon>
        <taxon>Gunneridae</taxon>
        <taxon>Pentapetalae</taxon>
        <taxon>asterids</taxon>
        <taxon>lamiids</taxon>
        <taxon>Lamiales</taxon>
        <taxon>Phrymaceae</taxon>
        <taxon>Erythranthe</taxon>
    </lineage>
</organism>
<keyword evidence="1" id="KW-0812">Transmembrane</keyword>
<proteinExistence type="predicted"/>
<dbReference type="AlphaFoldDB" id="A0A022PR50"/>
<keyword evidence="3" id="KW-1185">Reference proteome</keyword>
<keyword evidence="1" id="KW-0472">Membrane</keyword>